<dbReference type="Proteomes" id="UP001158576">
    <property type="component" value="Chromosome 2"/>
</dbReference>
<dbReference type="Pfam" id="PF02064">
    <property type="entry name" value="MAS20"/>
    <property type="match status" value="1"/>
</dbReference>
<feature type="compositionally biased region" description="Acidic residues" evidence="1">
    <location>
        <begin position="215"/>
        <end position="230"/>
    </location>
</feature>
<proteinExistence type="predicted"/>
<keyword evidence="2" id="KW-0472">Membrane</keyword>
<dbReference type="PANTHER" id="PTHR12430">
    <property type="entry name" value="MITOCHONDRIAL IMPORT RECEPTOR SUBUNIT TOM20"/>
    <property type="match status" value="1"/>
</dbReference>
<evidence type="ECO:0000256" key="2">
    <source>
        <dbReference type="SAM" id="Phobius"/>
    </source>
</evidence>
<feature type="compositionally biased region" description="Basic and acidic residues" evidence="1">
    <location>
        <begin position="231"/>
        <end position="247"/>
    </location>
</feature>
<keyword evidence="2" id="KW-1133">Transmembrane helix</keyword>
<name>A0ABN7T8K0_OIKDI</name>
<dbReference type="PANTHER" id="PTHR12430:SF0">
    <property type="entry name" value="TRANSLOCASE OF OUTER MITOCHONDRIAL MEMBRANE 20"/>
    <property type="match status" value="1"/>
</dbReference>
<dbReference type="InterPro" id="IPR002056">
    <property type="entry name" value="MAS20"/>
</dbReference>
<organism evidence="3 4">
    <name type="scientific">Oikopleura dioica</name>
    <name type="common">Tunicate</name>
    <dbReference type="NCBI Taxonomy" id="34765"/>
    <lineage>
        <taxon>Eukaryota</taxon>
        <taxon>Metazoa</taxon>
        <taxon>Chordata</taxon>
        <taxon>Tunicata</taxon>
        <taxon>Appendicularia</taxon>
        <taxon>Copelata</taxon>
        <taxon>Oikopleuridae</taxon>
        <taxon>Oikopleura</taxon>
    </lineage>
</organism>
<evidence type="ECO:0000256" key="1">
    <source>
        <dbReference type="SAM" id="MobiDB-lite"/>
    </source>
</evidence>
<reference evidence="3 4" key="1">
    <citation type="submission" date="2021-04" db="EMBL/GenBank/DDBJ databases">
        <authorList>
            <person name="Bliznina A."/>
        </authorList>
    </citation>
    <scope>NUCLEOTIDE SEQUENCE [LARGE SCALE GENOMIC DNA]</scope>
</reference>
<evidence type="ECO:0000313" key="3">
    <source>
        <dbReference type="EMBL" id="CAG5113769.1"/>
    </source>
</evidence>
<feature type="region of interest" description="Disordered" evidence="1">
    <location>
        <begin position="311"/>
        <end position="354"/>
    </location>
</feature>
<gene>
    <name evidence="3" type="ORF">OKIOD_LOCUS16624</name>
</gene>
<keyword evidence="2" id="KW-0812">Transmembrane</keyword>
<dbReference type="EMBL" id="OU015567">
    <property type="protein sequence ID" value="CAG5113769.1"/>
    <property type="molecule type" value="Genomic_DNA"/>
</dbReference>
<sequence length="354" mass="38500">MSISSLIVPGAAGAVSAVLGARSFKSGYHDLGLLFCTGTAISIYFCYYDYKRRSQPDYKTKLVAQRRAEFEEANTPHIVKLLGTLQGQIIPQDDGDIKFVVNPMMQQQLVMREVQTGEMLLGQGDKTKALERFSSAAVLSALSGGTAKGDNLIATVSRMLPNLAAVLQQQYENDYNAARAHLKKAVASQAPAQKSLTREEMIASLKTPQVAPADTLEEDSIDDSDEEKEDIEVPKPAEEKVEAKEEPQPFEAQVPVVAAAPQVEKVTVVVEKNEENKAEEVVDEEAVVEEVAAEPVAQEPVIEEALVEEAAPVSQDLDEPMSQPEILTDSAFQEPASSVPAKEQTPEMDDEDLE</sequence>
<keyword evidence="4" id="KW-1185">Reference proteome</keyword>
<feature type="transmembrane region" description="Helical" evidence="2">
    <location>
        <begin position="30"/>
        <end position="50"/>
    </location>
</feature>
<evidence type="ECO:0000313" key="4">
    <source>
        <dbReference type="Proteomes" id="UP001158576"/>
    </source>
</evidence>
<accession>A0ABN7T8K0</accession>
<feature type="region of interest" description="Disordered" evidence="1">
    <location>
        <begin position="204"/>
        <end position="249"/>
    </location>
</feature>
<protein>
    <submittedName>
        <fullName evidence="3">Oidioi.mRNA.OKI2018_I69.chr2.g7859.t1.cds</fullName>
    </submittedName>
</protein>